<reference evidence="1 2" key="1">
    <citation type="submission" date="2017-03" db="EMBL/GenBank/DDBJ databases">
        <authorList>
            <person name="Afonso C.L."/>
            <person name="Miller P.J."/>
            <person name="Scott M.A."/>
            <person name="Spackman E."/>
            <person name="Goraichik I."/>
            <person name="Dimitrov K.M."/>
            <person name="Suarez D.L."/>
            <person name="Swayne D.E."/>
        </authorList>
    </citation>
    <scope>NUCLEOTIDE SEQUENCE [LARGE SCALE GENOMIC DNA]</scope>
    <source>
        <strain evidence="1 2">CECT 8287</strain>
    </source>
</reference>
<name>A0A1Y5SMT7_9RHOB</name>
<protein>
    <submittedName>
        <fullName evidence="1">Uncharacterized protein</fullName>
    </submittedName>
</protein>
<dbReference type="EMBL" id="FWFL01000005">
    <property type="protein sequence ID" value="SLN44211.1"/>
    <property type="molecule type" value="Genomic_DNA"/>
</dbReference>
<organism evidence="1 2">
    <name type="scientific">Roseovarius litorisediminis</name>
    <dbReference type="NCBI Taxonomy" id="1312363"/>
    <lineage>
        <taxon>Bacteria</taxon>
        <taxon>Pseudomonadati</taxon>
        <taxon>Pseudomonadota</taxon>
        <taxon>Alphaproteobacteria</taxon>
        <taxon>Rhodobacterales</taxon>
        <taxon>Roseobacteraceae</taxon>
        <taxon>Roseovarius</taxon>
    </lineage>
</organism>
<dbReference type="AlphaFoldDB" id="A0A1Y5SMT7"/>
<accession>A0A1Y5SMT7</accession>
<dbReference type="Proteomes" id="UP000193827">
    <property type="component" value="Unassembled WGS sequence"/>
</dbReference>
<evidence type="ECO:0000313" key="2">
    <source>
        <dbReference type="Proteomes" id="UP000193827"/>
    </source>
</evidence>
<sequence length="95" mass="10831">MSSNQWYSGNTQVFWTCKALLDGRTISHKTEIREVRGWRLGAIIHRLKTEYHWPILVEYRGPENIAHYCLNKDVETAALRFPPSAKSLGCEGGVA</sequence>
<evidence type="ECO:0000313" key="1">
    <source>
        <dbReference type="EMBL" id="SLN44211.1"/>
    </source>
</evidence>
<dbReference type="OrthoDB" id="7726947at2"/>
<gene>
    <name evidence="1" type="ORF">PEL8287_02239</name>
</gene>
<dbReference type="RefSeq" id="WP_085892458.1">
    <property type="nucleotide sequence ID" value="NZ_FWFL01000005.1"/>
</dbReference>
<keyword evidence="2" id="KW-1185">Reference proteome</keyword>
<proteinExistence type="predicted"/>